<dbReference type="Proteomes" id="UP000250321">
    <property type="component" value="Unassembled WGS sequence"/>
</dbReference>
<protein>
    <submittedName>
        <fullName evidence="1">Uncharacterized protein</fullName>
    </submittedName>
</protein>
<name>A0A314YXS9_PRUYE</name>
<organism evidence="1 2">
    <name type="scientific">Prunus yedoensis var. nudiflora</name>
    <dbReference type="NCBI Taxonomy" id="2094558"/>
    <lineage>
        <taxon>Eukaryota</taxon>
        <taxon>Viridiplantae</taxon>
        <taxon>Streptophyta</taxon>
        <taxon>Embryophyta</taxon>
        <taxon>Tracheophyta</taxon>
        <taxon>Spermatophyta</taxon>
        <taxon>Magnoliopsida</taxon>
        <taxon>eudicotyledons</taxon>
        <taxon>Gunneridae</taxon>
        <taxon>Pentapetalae</taxon>
        <taxon>rosids</taxon>
        <taxon>fabids</taxon>
        <taxon>Rosales</taxon>
        <taxon>Rosaceae</taxon>
        <taxon>Amygdaloideae</taxon>
        <taxon>Amygdaleae</taxon>
        <taxon>Prunus</taxon>
    </lineage>
</organism>
<evidence type="ECO:0000313" key="2">
    <source>
        <dbReference type="Proteomes" id="UP000250321"/>
    </source>
</evidence>
<keyword evidence="2" id="KW-1185">Reference proteome</keyword>
<dbReference type="OrthoDB" id="6415790at2759"/>
<reference evidence="1 2" key="1">
    <citation type="submission" date="2018-02" db="EMBL/GenBank/DDBJ databases">
        <title>Draft genome of wild Prunus yedoensis var. nudiflora.</title>
        <authorList>
            <person name="Baek S."/>
            <person name="Kim J.-H."/>
            <person name="Choi K."/>
            <person name="Kim G.-B."/>
            <person name="Cho A."/>
            <person name="Jang H."/>
            <person name="Shin C.-H."/>
            <person name="Yu H.-J."/>
            <person name="Mun J.-H."/>
        </authorList>
    </citation>
    <scope>NUCLEOTIDE SEQUENCE [LARGE SCALE GENOMIC DNA]</scope>
    <source>
        <strain evidence="2">cv. Jeju island</strain>
        <tissue evidence="1">Leaf</tissue>
    </source>
</reference>
<accession>A0A314YXS9</accession>
<dbReference type="PANTHER" id="PTHR47471">
    <property type="entry name" value="GYF DOMAIN-CONTAINING PROTEIN"/>
    <property type="match status" value="1"/>
</dbReference>
<dbReference type="EMBL" id="PJQY01000291">
    <property type="protein sequence ID" value="PQQ13622.1"/>
    <property type="molecule type" value="Genomic_DNA"/>
</dbReference>
<comment type="caution">
    <text evidence="1">The sequence shown here is derived from an EMBL/GenBank/DDBJ whole genome shotgun (WGS) entry which is preliminary data.</text>
</comment>
<gene>
    <name evidence="1" type="ORF">Pyn_34304</name>
</gene>
<evidence type="ECO:0000313" key="1">
    <source>
        <dbReference type="EMBL" id="PQQ13622.1"/>
    </source>
</evidence>
<proteinExistence type="predicted"/>
<sequence>MLLDVYRKADMRSYRKSVDGFIEASSLTVDEPLEPLALCVPNPEELALLKGIDKGDIVVVVLLKYLKMEGTR</sequence>
<dbReference type="PANTHER" id="PTHR47471:SF1">
    <property type="entry name" value="PROTEIN ESSENTIAL FOR POTEXVIRUS ACCUMULATION 1"/>
    <property type="match status" value="1"/>
</dbReference>
<dbReference type="AlphaFoldDB" id="A0A314YXS9"/>
<dbReference type="STRING" id="2094558.A0A314YXS9"/>